<sequence>MDVVYVDSQTSLAALDIKPQTSFSDPEFKPQTKLVVVDETVPEVLFVEEVKKLEEKVEKKPLKSCLKPVRPPANPLPPAPTPIRSRASSSNNQAYLNQMVTVEMNLKDYEKLQSVVTRYIKNLEANRKLSAKRAGREPEETRQRPCNLIKIMHHHAPSQGYYLNISEDTDF</sequence>
<dbReference type="RefSeq" id="YP_009001208.1">
    <property type="nucleotide sequence ID" value="NC_023423.1"/>
</dbReference>
<dbReference type="Proteomes" id="UP000202176">
    <property type="component" value="Segment"/>
</dbReference>
<feature type="region of interest" description="Disordered" evidence="1">
    <location>
        <begin position="65"/>
        <end position="90"/>
    </location>
</feature>
<evidence type="ECO:0000313" key="2">
    <source>
        <dbReference type="EMBL" id="AHH01873.1"/>
    </source>
</evidence>
<evidence type="ECO:0000313" key="3">
    <source>
        <dbReference type="Proteomes" id="UP000202176"/>
    </source>
</evidence>
<keyword evidence="3" id="KW-1185">Reference proteome</keyword>
<proteinExistence type="predicted"/>
<organism evidence="2 3">
    <name type="scientific">Pithovirus sibericum</name>
    <dbReference type="NCBI Taxonomy" id="1450746"/>
    <lineage>
        <taxon>Viruses</taxon>
        <taxon>Pithoviruses</taxon>
        <taxon>Orthopithovirinae</taxon>
        <taxon>Alphapithovirus</taxon>
        <taxon>Alphapithovirus sibericum</taxon>
    </lineage>
</organism>
<evidence type="ECO:0000256" key="1">
    <source>
        <dbReference type="SAM" id="MobiDB-lite"/>
    </source>
</evidence>
<reference evidence="2 3" key="1">
    <citation type="journal article" date="2014" name="Proc. Natl. Acad. Sci. U.S.A.">
        <title>Thirty-thousand-year-old distant relative of giant icosahedral DNA viruses with a pandoravirus morphology.</title>
        <authorList>
            <person name="Legendre M."/>
            <person name="Bartoli J."/>
            <person name="Shmakova L."/>
            <person name="Jeudy S."/>
            <person name="Labadie K."/>
            <person name="Adrait A."/>
            <person name="Lescot M."/>
            <person name="Poirot O."/>
            <person name="Bertaux L."/>
            <person name="Bruley C."/>
            <person name="Coute Y."/>
            <person name="Rivkina E."/>
            <person name="Abergel C."/>
            <person name="Claverie J.M."/>
        </authorList>
    </citation>
    <scope>NUCLEOTIDE SEQUENCE [LARGE SCALE GENOMIC DNA]</scope>
    <source>
        <strain evidence="2">P1084-T</strain>
    </source>
</reference>
<dbReference type="EMBL" id="KF740664">
    <property type="protein sequence ID" value="AHH01873.1"/>
    <property type="molecule type" value="Genomic_DNA"/>
</dbReference>
<accession>W5S530</accession>
<protein>
    <submittedName>
        <fullName evidence="2">Uncharacterized protein</fullName>
    </submittedName>
</protein>
<gene>
    <name evidence="2" type="ORF">pv_306</name>
</gene>
<name>W5S530_9VIRU</name>
<feature type="compositionally biased region" description="Pro residues" evidence="1">
    <location>
        <begin position="69"/>
        <end position="81"/>
    </location>
</feature>
<dbReference type="KEGG" id="vg:18266334"/>
<dbReference type="GeneID" id="18266334"/>